<sequence length="337" mass="37543">MKKSKHVLVAIAAATLSSTSYAHDSSTQDSLTQKLSRPDSHAPLGVMADHLHNEGEWMFSYRYMRMEMSGNRSGTDRVSTSDVLNNYMVAPLDMPMDMHMLGTMYAPSNDLTLMLMLPYLSSEMDHLTRMGMNFTTKTSGIGDIKFSALNRLWKEDDNNAHWEIGLSLPTGEIDERGNTPAGNIQLPYPMQLGSGTYDAILGFTYNQYADTWSSGVQARGIFRLGENDNDYTVGDKITLSGWTAKKFNQHWSGSLRLSYVSQSDYDGADPSLNPMMVPTANTDLRGGEKLFAGLGMNFIANSGHRLALEWETPLWQDLDGPQLEIDSQVTLGWQYAF</sequence>
<organism evidence="2 3">
    <name type="scientific">Aliikangiella coralliicola</name>
    <dbReference type="NCBI Taxonomy" id="2592383"/>
    <lineage>
        <taxon>Bacteria</taxon>
        <taxon>Pseudomonadati</taxon>
        <taxon>Pseudomonadota</taxon>
        <taxon>Gammaproteobacteria</taxon>
        <taxon>Oceanospirillales</taxon>
        <taxon>Pleioneaceae</taxon>
        <taxon>Aliikangiella</taxon>
    </lineage>
</organism>
<evidence type="ECO:0000313" key="2">
    <source>
        <dbReference type="EMBL" id="TQV87189.1"/>
    </source>
</evidence>
<proteinExistence type="predicted"/>
<accession>A0A545UCJ5</accession>
<gene>
    <name evidence="2" type="ORF">FLL46_15410</name>
</gene>
<evidence type="ECO:0000256" key="1">
    <source>
        <dbReference type="SAM" id="SignalP"/>
    </source>
</evidence>
<name>A0A545UCJ5_9GAMM</name>
<dbReference type="Pfam" id="PF13557">
    <property type="entry name" value="Phenol_MetA_deg"/>
    <property type="match status" value="1"/>
</dbReference>
<protein>
    <submittedName>
        <fullName evidence="2">Transporter</fullName>
    </submittedName>
</protein>
<comment type="caution">
    <text evidence="2">The sequence shown here is derived from an EMBL/GenBank/DDBJ whole genome shotgun (WGS) entry which is preliminary data.</text>
</comment>
<evidence type="ECO:0000313" key="3">
    <source>
        <dbReference type="Proteomes" id="UP000315439"/>
    </source>
</evidence>
<dbReference type="AlphaFoldDB" id="A0A545UCJ5"/>
<feature type="chain" id="PRO_5022079444" evidence="1">
    <location>
        <begin position="23"/>
        <end position="337"/>
    </location>
</feature>
<feature type="signal peptide" evidence="1">
    <location>
        <begin position="1"/>
        <end position="22"/>
    </location>
</feature>
<keyword evidence="1" id="KW-0732">Signal</keyword>
<dbReference type="Proteomes" id="UP000315439">
    <property type="component" value="Unassembled WGS sequence"/>
</dbReference>
<keyword evidence="3" id="KW-1185">Reference proteome</keyword>
<dbReference type="RefSeq" id="WP_142932216.1">
    <property type="nucleotide sequence ID" value="NZ_ML660165.1"/>
</dbReference>
<dbReference type="EMBL" id="VIKS01000009">
    <property type="protein sequence ID" value="TQV87189.1"/>
    <property type="molecule type" value="Genomic_DNA"/>
</dbReference>
<reference evidence="2 3" key="1">
    <citation type="submission" date="2019-07" db="EMBL/GenBank/DDBJ databases">
        <title>Draft genome for Aliikangiella sp. M105.</title>
        <authorList>
            <person name="Wang G."/>
        </authorList>
    </citation>
    <scope>NUCLEOTIDE SEQUENCE [LARGE SCALE GENOMIC DNA]</scope>
    <source>
        <strain evidence="2 3">M105</strain>
    </source>
</reference>
<dbReference type="InterPro" id="IPR025737">
    <property type="entry name" value="FApF"/>
</dbReference>
<dbReference type="OrthoDB" id="5450709at2"/>